<keyword evidence="4" id="KW-1185">Reference proteome</keyword>
<dbReference type="Proteomes" id="UP000610960">
    <property type="component" value="Unassembled WGS sequence"/>
</dbReference>
<feature type="transmembrane region" description="Helical" evidence="2">
    <location>
        <begin position="54"/>
        <end position="76"/>
    </location>
</feature>
<accession>A0A830GUJ6</accession>
<sequence length="244" mass="27126">MMEYTTIMVFTSIFAALFIIGAARLPAAFIGLVAAAIAIILVFASFIYPAAIPYLGLLIGIPAGYGFSFLMERAGIENPIKPRRRAAETVKEGEGRRQAKRSRRSRRKTKSIYVSETKGRVTDVAIYDSFDDFIQSITAPQAINSVLEYVEKLSLIREEVNQYQVSISSLGKERSRLISLVDADALDDVRDVIQRAITDKAMVNDKIKAILENRDKLEAMVGSRFMVIYVDGAPAKIVPLYYGE</sequence>
<keyword evidence="2" id="KW-1133">Transmembrane helix</keyword>
<organism evidence="3 4">
    <name type="scientific">Thermocladium modestius</name>
    <dbReference type="NCBI Taxonomy" id="62609"/>
    <lineage>
        <taxon>Archaea</taxon>
        <taxon>Thermoproteota</taxon>
        <taxon>Thermoprotei</taxon>
        <taxon>Thermoproteales</taxon>
        <taxon>Thermoproteaceae</taxon>
        <taxon>Thermocladium</taxon>
    </lineage>
</organism>
<gene>
    <name evidence="3" type="ORF">GCM10007981_13010</name>
</gene>
<evidence type="ECO:0000313" key="4">
    <source>
        <dbReference type="Proteomes" id="UP000610960"/>
    </source>
</evidence>
<reference evidence="3" key="2">
    <citation type="submission" date="2020-09" db="EMBL/GenBank/DDBJ databases">
        <authorList>
            <person name="Sun Q."/>
            <person name="Ohkuma M."/>
        </authorList>
    </citation>
    <scope>NUCLEOTIDE SEQUENCE</scope>
    <source>
        <strain evidence="3">JCM 10088</strain>
    </source>
</reference>
<feature type="transmembrane region" description="Helical" evidence="2">
    <location>
        <begin position="28"/>
        <end position="48"/>
    </location>
</feature>
<evidence type="ECO:0000256" key="2">
    <source>
        <dbReference type="SAM" id="Phobius"/>
    </source>
</evidence>
<feature type="transmembrane region" description="Helical" evidence="2">
    <location>
        <begin position="6"/>
        <end position="23"/>
    </location>
</feature>
<feature type="compositionally biased region" description="Basic and acidic residues" evidence="1">
    <location>
        <begin position="85"/>
        <end position="97"/>
    </location>
</feature>
<keyword evidence="2" id="KW-0812">Transmembrane</keyword>
<feature type="region of interest" description="Disordered" evidence="1">
    <location>
        <begin position="82"/>
        <end position="110"/>
    </location>
</feature>
<reference evidence="3" key="1">
    <citation type="journal article" date="2014" name="Int. J. Syst. Evol. Microbiol.">
        <title>Complete genome sequence of Corynebacterium casei LMG S-19264T (=DSM 44701T), isolated from a smear-ripened cheese.</title>
        <authorList>
            <consortium name="US DOE Joint Genome Institute (JGI-PGF)"/>
            <person name="Walter F."/>
            <person name="Albersmeier A."/>
            <person name="Kalinowski J."/>
            <person name="Ruckert C."/>
        </authorList>
    </citation>
    <scope>NUCLEOTIDE SEQUENCE</scope>
    <source>
        <strain evidence="3">JCM 10088</strain>
    </source>
</reference>
<name>A0A830GUJ6_9CREN</name>
<comment type="caution">
    <text evidence="3">The sequence shown here is derived from an EMBL/GenBank/DDBJ whole genome shotgun (WGS) entry which is preliminary data.</text>
</comment>
<dbReference type="EMBL" id="BMNL01000003">
    <property type="protein sequence ID" value="GGP21388.1"/>
    <property type="molecule type" value="Genomic_DNA"/>
</dbReference>
<dbReference type="AlphaFoldDB" id="A0A830GUJ6"/>
<dbReference type="RefSeq" id="WP_188596617.1">
    <property type="nucleotide sequence ID" value="NZ_BMNL01000003.1"/>
</dbReference>
<evidence type="ECO:0000313" key="3">
    <source>
        <dbReference type="EMBL" id="GGP21388.1"/>
    </source>
</evidence>
<evidence type="ECO:0000256" key="1">
    <source>
        <dbReference type="SAM" id="MobiDB-lite"/>
    </source>
</evidence>
<keyword evidence="2" id="KW-0472">Membrane</keyword>
<feature type="compositionally biased region" description="Basic residues" evidence="1">
    <location>
        <begin position="98"/>
        <end position="110"/>
    </location>
</feature>
<proteinExistence type="predicted"/>
<protein>
    <submittedName>
        <fullName evidence="3">Uncharacterized protein</fullName>
    </submittedName>
</protein>